<reference evidence="2" key="1">
    <citation type="submission" date="2017-01" db="EMBL/GenBank/DDBJ databases">
        <authorList>
            <person name="Varghese N."/>
            <person name="Submissions S."/>
        </authorList>
    </citation>
    <scope>NUCLEOTIDE SEQUENCE [LARGE SCALE GENOMIC DNA]</scope>
    <source>
        <strain evidence="2">type strain: HArc-</strain>
    </source>
</reference>
<dbReference type="Proteomes" id="UP000185936">
    <property type="component" value="Unassembled WGS sequence"/>
</dbReference>
<accession>A0A1N7D625</accession>
<evidence type="ECO:0000313" key="1">
    <source>
        <dbReference type="EMBL" id="SIR71316.1"/>
    </source>
</evidence>
<protein>
    <submittedName>
        <fullName evidence="1">Uncharacterized protein</fullName>
    </submittedName>
</protein>
<gene>
    <name evidence="1" type="ORF">SAMN05421752_1022</name>
</gene>
<keyword evidence="2" id="KW-1185">Reference proteome</keyword>
<dbReference type="RefSeq" id="WP_076607725.1">
    <property type="nucleotide sequence ID" value="NZ_FTNR01000002.1"/>
</dbReference>
<proteinExistence type="predicted"/>
<name>A0A1N7D625_9EURY</name>
<dbReference type="EMBL" id="FTNR01000002">
    <property type="protein sequence ID" value="SIR71316.1"/>
    <property type="molecule type" value="Genomic_DNA"/>
</dbReference>
<evidence type="ECO:0000313" key="2">
    <source>
        <dbReference type="Proteomes" id="UP000185936"/>
    </source>
</evidence>
<organism evidence="1 2">
    <name type="scientific">Natronorubrum thiooxidans</name>
    <dbReference type="NCBI Taxonomy" id="308853"/>
    <lineage>
        <taxon>Archaea</taxon>
        <taxon>Methanobacteriati</taxon>
        <taxon>Methanobacteriota</taxon>
        <taxon>Stenosarchaea group</taxon>
        <taxon>Halobacteria</taxon>
        <taxon>Halobacteriales</taxon>
        <taxon>Natrialbaceae</taxon>
        <taxon>Natronorubrum</taxon>
    </lineage>
</organism>
<dbReference type="AlphaFoldDB" id="A0A1N7D625"/>
<dbReference type="OrthoDB" id="275638at2157"/>
<sequence length="391" mass="44227">MLCEVLNLFATQQFNTLSSLLEDNYTQLLSNEEESKPLHSREAAKEVLTARSFMEHHTELNPSLATRIIADSNSTLNREVFAREYLKALHSDSMSLLYHEVEGIEGSHGDRKIPESSLLLNSLFDNVDIAIELQIWNPIRESVKSFLRRQAEQPNDEYVGRPEDFSLTGPGQPSHDPILVGIELFDLFASQALRQDTSHHIFLHYLAEIVEEICSNFQLGPSADATDEFPNAYGYLLKHTIAVYRGLVTLPAQPNPDIRMGIKQVNTDLEDDLLKNAVWGFVRAHKAILLTNSIPDQFKKDVVNNLVRAYIELGSTTHRSSQMYLATLHNHILDGSASGQSPSDEHIEFLDELHTQMNRLDQGQFALRPDSELYRRLLTDIDSALNTHQSP</sequence>